<feature type="compositionally biased region" description="Polar residues" evidence="1">
    <location>
        <begin position="33"/>
        <end position="43"/>
    </location>
</feature>
<gene>
    <name evidence="2" type="ORF">PILCRDRAFT_14133</name>
</gene>
<proteinExistence type="predicted"/>
<feature type="region of interest" description="Disordered" evidence="1">
    <location>
        <begin position="1"/>
        <end position="60"/>
    </location>
</feature>
<feature type="region of interest" description="Disordered" evidence="1">
    <location>
        <begin position="73"/>
        <end position="111"/>
    </location>
</feature>
<evidence type="ECO:0000313" key="2">
    <source>
        <dbReference type="EMBL" id="KIM74836.1"/>
    </source>
</evidence>
<dbReference type="OrthoDB" id="3268610at2759"/>
<organism evidence="2 3">
    <name type="scientific">Piloderma croceum (strain F 1598)</name>
    <dbReference type="NCBI Taxonomy" id="765440"/>
    <lineage>
        <taxon>Eukaryota</taxon>
        <taxon>Fungi</taxon>
        <taxon>Dikarya</taxon>
        <taxon>Basidiomycota</taxon>
        <taxon>Agaricomycotina</taxon>
        <taxon>Agaricomycetes</taxon>
        <taxon>Agaricomycetidae</taxon>
        <taxon>Atheliales</taxon>
        <taxon>Atheliaceae</taxon>
        <taxon>Piloderma</taxon>
    </lineage>
</organism>
<dbReference type="HOGENOM" id="CLU_2374095_0_0_1"/>
<feature type="compositionally biased region" description="Low complexity" evidence="1">
    <location>
        <begin position="46"/>
        <end position="58"/>
    </location>
</feature>
<protein>
    <submittedName>
        <fullName evidence="2">Uncharacterized protein</fullName>
    </submittedName>
</protein>
<feature type="compositionally biased region" description="Low complexity" evidence="1">
    <location>
        <begin position="9"/>
        <end position="28"/>
    </location>
</feature>
<reference evidence="3" key="2">
    <citation type="submission" date="2015-01" db="EMBL/GenBank/DDBJ databases">
        <title>Evolutionary Origins and Diversification of the Mycorrhizal Mutualists.</title>
        <authorList>
            <consortium name="DOE Joint Genome Institute"/>
            <consortium name="Mycorrhizal Genomics Consortium"/>
            <person name="Kohler A."/>
            <person name="Kuo A."/>
            <person name="Nagy L.G."/>
            <person name="Floudas D."/>
            <person name="Copeland A."/>
            <person name="Barry K.W."/>
            <person name="Cichocki N."/>
            <person name="Veneault-Fourrey C."/>
            <person name="LaButti K."/>
            <person name="Lindquist E.A."/>
            <person name="Lipzen A."/>
            <person name="Lundell T."/>
            <person name="Morin E."/>
            <person name="Murat C."/>
            <person name="Riley R."/>
            <person name="Ohm R."/>
            <person name="Sun H."/>
            <person name="Tunlid A."/>
            <person name="Henrissat B."/>
            <person name="Grigoriev I.V."/>
            <person name="Hibbett D.S."/>
            <person name="Martin F."/>
        </authorList>
    </citation>
    <scope>NUCLEOTIDE SEQUENCE [LARGE SCALE GENOMIC DNA]</scope>
    <source>
        <strain evidence="3">F 1598</strain>
    </source>
</reference>
<name>A0A0C3F4L5_PILCF</name>
<keyword evidence="3" id="KW-1185">Reference proteome</keyword>
<sequence length="111" mass="11655">MNNNSTHPSTVSLQSTTTITSTTPLTSSKNDDSSTSVVKQPSMQKVEPSSVPSSSTVPLASQPKDFEAAFGKLSSSYGYGGQMPILPRKKVDKKSKPKKSGSLFSSGGEAR</sequence>
<dbReference type="Proteomes" id="UP000054166">
    <property type="component" value="Unassembled WGS sequence"/>
</dbReference>
<dbReference type="AlphaFoldDB" id="A0A0C3F4L5"/>
<dbReference type="EMBL" id="KN833055">
    <property type="protein sequence ID" value="KIM74836.1"/>
    <property type="molecule type" value="Genomic_DNA"/>
</dbReference>
<evidence type="ECO:0000313" key="3">
    <source>
        <dbReference type="Proteomes" id="UP000054166"/>
    </source>
</evidence>
<accession>A0A0C3F4L5</accession>
<evidence type="ECO:0000256" key="1">
    <source>
        <dbReference type="SAM" id="MobiDB-lite"/>
    </source>
</evidence>
<dbReference type="InParanoid" id="A0A0C3F4L5"/>
<feature type="compositionally biased region" description="Basic residues" evidence="1">
    <location>
        <begin position="87"/>
        <end position="99"/>
    </location>
</feature>
<feature type="compositionally biased region" description="Low complexity" evidence="1">
    <location>
        <begin position="100"/>
        <end position="111"/>
    </location>
</feature>
<reference evidence="2 3" key="1">
    <citation type="submission" date="2014-04" db="EMBL/GenBank/DDBJ databases">
        <authorList>
            <consortium name="DOE Joint Genome Institute"/>
            <person name="Kuo A."/>
            <person name="Tarkka M."/>
            <person name="Buscot F."/>
            <person name="Kohler A."/>
            <person name="Nagy L.G."/>
            <person name="Floudas D."/>
            <person name="Copeland A."/>
            <person name="Barry K.W."/>
            <person name="Cichocki N."/>
            <person name="Veneault-Fourrey C."/>
            <person name="LaButti K."/>
            <person name="Lindquist E.A."/>
            <person name="Lipzen A."/>
            <person name="Lundell T."/>
            <person name="Morin E."/>
            <person name="Murat C."/>
            <person name="Sun H."/>
            <person name="Tunlid A."/>
            <person name="Henrissat B."/>
            <person name="Grigoriev I.V."/>
            <person name="Hibbett D.S."/>
            <person name="Martin F."/>
            <person name="Nordberg H.P."/>
            <person name="Cantor M.N."/>
            <person name="Hua S.X."/>
        </authorList>
    </citation>
    <scope>NUCLEOTIDE SEQUENCE [LARGE SCALE GENOMIC DNA]</scope>
    <source>
        <strain evidence="2 3">F 1598</strain>
    </source>
</reference>